<dbReference type="GO" id="GO:0005634">
    <property type="term" value="C:nucleus"/>
    <property type="evidence" value="ECO:0007669"/>
    <property type="project" value="UniProtKB-SubCell"/>
</dbReference>
<feature type="compositionally biased region" description="Acidic residues" evidence="7">
    <location>
        <begin position="289"/>
        <end position="299"/>
    </location>
</feature>
<evidence type="ECO:0000256" key="2">
    <source>
        <dbReference type="ARBA" id="ARBA00023015"/>
    </source>
</evidence>
<dbReference type="Gene3D" id="1.10.20.10">
    <property type="entry name" value="Histone, subunit A"/>
    <property type="match status" value="1"/>
</dbReference>
<dbReference type="GO" id="GO:0006325">
    <property type="term" value="P:chromatin organization"/>
    <property type="evidence" value="ECO:0007669"/>
    <property type="project" value="UniProtKB-ARBA"/>
</dbReference>
<feature type="region of interest" description="Disordered" evidence="7">
    <location>
        <begin position="81"/>
        <end position="148"/>
    </location>
</feature>
<dbReference type="CDD" id="cd22927">
    <property type="entry name" value="HFD_SPT7"/>
    <property type="match status" value="1"/>
</dbReference>
<organism evidence="9 10">
    <name type="scientific">Coemansia guatemalensis</name>
    <dbReference type="NCBI Taxonomy" id="2761395"/>
    <lineage>
        <taxon>Eukaryota</taxon>
        <taxon>Fungi</taxon>
        <taxon>Fungi incertae sedis</taxon>
        <taxon>Zoopagomycota</taxon>
        <taxon>Kickxellomycotina</taxon>
        <taxon>Kickxellomycetes</taxon>
        <taxon>Kickxellales</taxon>
        <taxon>Kickxellaceae</taxon>
        <taxon>Coemansia</taxon>
    </lineage>
</organism>
<proteinExistence type="predicted"/>
<dbReference type="InterPro" id="IPR018359">
    <property type="entry name" value="Bromodomain_CS"/>
</dbReference>
<dbReference type="PROSITE" id="PS50014">
    <property type="entry name" value="BROMODOMAIN_2"/>
    <property type="match status" value="1"/>
</dbReference>
<keyword evidence="3 6" id="KW-0103">Bromodomain</keyword>
<dbReference type="SMART" id="SM00297">
    <property type="entry name" value="BROMO"/>
    <property type="match status" value="1"/>
</dbReference>
<feature type="region of interest" description="Disordered" evidence="7">
    <location>
        <begin position="172"/>
        <end position="192"/>
    </location>
</feature>
<comment type="subcellular location">
    <subcellularLocation>
        <location evidence="1">Nucleus</location>
    </subcellularLocation>
</comment>
<keyword evidence="2" id="KW-0805">Transcription regulation</keyword>
<feature type="region of interest" description="Disordered" evidence="7">
    <location>
        <begin position="868"/>
        <end position="896"/>
    </location>
</feature>
<evidence type="ECO:0000313" key="10">
    <source>
        <dbReference type="Proteomes" id="UP001140094"/>
    </source>
</evidence>
<dbReference type="Pfam" id="PF07524">
    <property type="entry name" value="Bromo_TP"/>
    <property type="match status" value="1"/>
</dbReference>
<dbReference type="SUPFAM" id="SSF47370">
    <property type="entry name" value="Bromodomain"/>
    <property type="match status" value="1"/>
</dbReference>
<dbReference type="Proteomes" id="UP001140094">
    <property type="component" value="Unassembled WGS sequence"/>
</dbReference>
<sequence length="1236" mass="135604">MASEESFGVGSGACAEWAKRSYRIALRIHERGEWASYLTEGERIWLTRALESQELWSQFISPSSEQWRLRALPSPEFENAMATASRSGQSNGTSGSPSESSRQASEAANEIALGRRSASKDANVDTNNKSNNRRIHTTTTITPLTSDDDMLSALSDSDIDMGIWSGGVSHAVSPEPPAAESATTREPSSNTGSRDLAIAEWSLVCATAAFHARSAIFEHYAAALCGADGCTMCADVATAQADIKHAEELASVNGRDTKTNGIAIDDSMAQVPSLSASDSQAPLQSRQIDEDEDYDDFDSSEDKGTQNGDADVQIKEEPKKEDVQQDDEQAKNSEQRILLRETFHTLDELDDIAHDYTMHSSHVQQIREVAEQRAAEPKDMLEHKIGALTNMKNLAQFIDRHRDSVSLSTRELSSLLSEVRPKRSKWANERRVGQAELYEALEQVLQELRSMGDVALPFLSQVKRKDAPDYYKVIRQPMDLGTMARNLRNETYNSKRQFADHLQLVHDNCYTYNTEPGNYYRRSADALMAKANQLMEAVPDIVVRDRASIVDDAHTEYGDESGNESQSMRAGFGPREGSAAIEDGTPAPGSVDPGLSLPRALTDDQSFSAAAAPDASADLSPLVQNILRAMSTDGLTRSAVAVLADGCEKGPAELLWRSRVRQHVSDYMEQLNEGEDSAFGERRVQVRTPEKMRAFLRAAHEAATPTDGEALVAIARLANTSDLRTVYAQGASTGSDIAEVRRRNEELDNARAEWLDTAERLDSARWTFVGECELGGGISLPERLDTQARKHGVLRWLNDDCEEPIAEFDGDLPPLPPLEAYAAVRFPDNAMWRLMAENVDYLKSIREIDYKIWATKLNVPVGFLQPGSSAEPSVSSGPRKEDEADRPSVRDMHADYAHKPDPPVPFNMNAASARQLLQRTSAFMLAHTGFDAISNTALACLSDFLIDYMTNLGRTLRTYCDKHGHSMSAEAIVAHSLYANGTEDLAELEYYIRGEVGRYSGKLGDLHKKLTRSYQDIMSDGRPGAASADAAALENGNAYVTGMVGGLGDLGDDFLGFKELGLDKEYGVDYLSVPQRLWVGSSNAPTEDNLLGSQEEELSYSLPKSWAPIVGPQGQIGLMRRFIAEKLKEVNGVAPPGYQDESGDEAEKEPMSSEGKQQDKMPEHWKPIPEDDELSPKARYGASRPKAPPPNYLTHPRTHMHVGSGKASAQSERAGKKRPAKSTGGSKTTRKKIAAS</sequence>
<feature type="region of interest" description="Disordered" evidence="7">
    <location>
        <begin position="271"/>
        <end position="335"/>
    </location>
</feature>
<keyword evidence="10" id="KW-1185">Reference proteome</keyword>
<reference evidence="9" key="1">
    <citation type="submission" date="2022-07" db="EMBL/GenBank/DDBJ databases">
        <title>Phylogenomic reconstructions and comparative analyses of Kickxellomycotina fungi.</title>
        <authorList>
            <person name="Reynolds N.K."/>
            <person name="Stajich J.E."/>
            <person name="Barry K."/>
            <person name="Grigoriev I.V."/>
            <person name="Crous P."/>
            <person name="Smith M.E."/>
        </authorList>
    </citation>
    <scope>NUCLEOTIDE SEQUENCE</scope>
    <source>
        <strain evidence="9">NRRL 1565</strain>
    </source>
</reference>
<keyword evidence="4" id="KW-0804">Transcription</keyword>
<protein>
    <submittedName>
        <fullName evidence="9">Transcriptional activator spt7</fullName>
    </submittedName>
</protein>
<dbReference type="PROSITE" id="PS00633">
    <property type="entry name" value="BROMODOMAIN_1"/>
    <property type="match status" value="1"/>
</dbReference>
<gene>
    <name evidence="9" type="primary">SPT7</name>
    <name evidence="9" type="ORF">H4R20_000310</name>
</gene>
<dbReference type="PANTHER" id="PTHR47343:SF1">
    <property type="entry name" value="TRANSCRIPTIONAL ACTIVATOR SPT7"/>
    <property type="match status" value="1"/>
</dbReference>
<feature type="compositionally biased region" description="Low complexity" evidence="7">
    <location>
        <begin position="90"/>
        <end position="101"/>
    </location>
</feature>
<dbReference type="PRINTS" id="PR00503">
    <property type="entry name" value="BROMODOMAIN"/>
</dbReference>
<dbReference type="GO" id="GO:0046982">
    <property type="term" value="F:protein heterodimerization activity"/>
    <property type="evidence" value="ECO:0007669"/>
    <property type="project" value="InterPro"/>
</dbReference>
<name>A0A9W8I5I2_9FUNG</name>
<dbReference type="InterPro" id="IPR006565">
    <property type="entry name" value="BTP"/>
</dbReference>
<evidence type="ECO:0000259" key="8">
    <source>
        <dbReference type="PROSITE" id="PS50014"/>
    </source>
</evidence>
<evidence type="ECO:0000256" key="3">
    <source>
        <dbReference type="ARBA" id="ARBA00023117"/>
    </source>
</evidence>
<keyword evidence="5" id="KW-0539">Nucleus</keyword>
<evidence type="ECO:0000256" key="5">
    <source>
        <dbReference type="ARBA" id="ARBA00023242"/>
    </source>
</evidence>
<evidence type="ECO:0000313" key="9">
    <source>
        <dbReference type="EMBL" id="KAJ2809193.1"/>
    </source>
</evidence>
<evidence type="ECO:0000256" key="6">
    <source>
        <dbReference type="PROSITE-ProRule" id="PRU00035"/>
    </source>
</evidence>
<dbReference type="InterPro" id="IPR009072">
    <property type="entry name" value="Histone-fold"/>
</dbReference>
<dbReference type="OrthoDB" id="21449at2759"/>
<feature type="compositionally biased region" description="Basic and acidic residues" evidence="7">
    <location>
        <begin position="1148"/>
        <end position="1169"/>
    </location>
</feature>
<accession>A0A9W8I5I2</accession>
<feature type="compositionally biased region" description="Polar residues" evidence="7">
    <location>
        <begin position="271"/>
        <end position="286"/>
    </location>
</feature>
<evidence type="ECO:0000256" key="1">
    <source>
        <dbReference type="ARBA" id="ARBA00004123"/>
    </source>
</evidence>
<feature type="compositionally biased region" description="Basic and acidic residues" evidence="7">
    <location>
        <begin position="312"/>
        <end position="335"/>
    </location>
</feature>
<evidence type="ECO:0000256" key="7">
    <source>
        <dbReference type="SAM" id="MobiDB-lite"/>
    </source>
</evidence>
<feature type="compositionally biased region" description="Low complexity" evidence="7">
    <location>
        <begin position="137"/>
        <end position="148"/>
    </location>
</feature>
<dbReference type="GO" id="GO:0000124">
    <property type="term" value="C:SAGA complex"/>
    <property type="evidence" value="ECO:0007669"/>
    <property type="project" value="InterPro"/>
</dbReference>
<feature type="domain" description="Bromo" evidence="8">
    <location>
        <begin position="450"/>
        <end position="520"/>
    </location>
</feature>
<feature type="region of interest" description="Disordered" evidence="7">
    <location>
        <begin position="1133"/>
        <end position="1236"/>
    </location>
</feature>
<dbReference type="InterPro" id="IPR001487">
    <property type="entry name" value="Bromodomain"/>
</dbReference>
<dbReference type="InterPro" id="IPR037782">
    <property type="entry name" value="Spt7"/>
</dbReference>
<dbReference type="Pfam" id="PF00439">
    <property type="entry name" value="Bromodomain"/>
    <property type="match status" value="1"/>
</dbReference>
<comment type="caution">
    <text evidence="9">The sequence shown here is derived from an EMBL/GenBank/DDBJ whole genome shotgun (WGS) entry which is preliminary data.</text>
</comment>
<feature type="region of interest" description="Disordered" evidence="7">
    <location>
        <begin position="555"/>
        <end position="600"/>
    </location>
</feature>
<dbReference type="GO" id="GO:0046695">
    <property type="term" value="C:SLIK (SAGA-like) complex"/>
    <property type="evidence" value="ECO:0007669"/>
    <property type="project" value="InterPro"/>
</dbReference>
<dbReference type="Gene3D" id="1.20.920.10">
    <property type="entry name" value="Bromodomain-like"/>
    <property type="match status" value="1"/>
</dbReference>
<dbReference type="AlphaFoldDB" id="A0A9W8I5I2"/>
<dbReference type="PANTHER" id="PTHR47343">
    <property type="entry name" value="TRANSCRIPTIONAL ACTIVATOR SPT7"/>
    <property type="match status" value="1"/>
</dbReference>
<evidence type="ECO:0000256" key="4">
    <source>
        <dbReference type="ARBA" id="ARBA00023163"/>
    </source>
</evidence>
<dbReference type="EMBL" id="JANBUO010000008">
    <property type="protein sequence ID" value="KAJ2809193.1"/>
    <property type="molecule type" value="Genomic_DNA"/>
</dbReference>
<feature type="compositionally biased region" description="Basic and acidic residues" evidence="7">
    <location>
        <begin position="878"/>
        <end position="896"/>
    </location>
</feature>
<dbReference type="InterPro" id="IPR036427">
    <property type="entry name" value="Bromodomain-like_sf"/>
</dbReference>